<reference evidence="2" key="1">
    <citation type="submission" date="2021-02" db="EMBL/GenBank/DDBJ databases">
        <authorList>
            <person name="Nowell W R."/>
        </authorList>
    </citation>
    <scope>NUCLEOTIDE SEQUENCE</scope>
</reference>
<dbReference type="Proteomes" id="UP000682733">
    <property type="component" value="Unassembled WGS sequence"/>
</dbReference>
<comment type="caution">
    <text evidence="2">The sequence shown here is derived from an EMBL/GenBank/DDBJ whole genome shotgun (WGS) entry which is preliminary data.</text>
</comment>
<dbReference type="PROSITE" id="PS51996">
    <property type="entry name" value="TR_MART"/>
    <property type="match status" value="1"/>
</dbReference>
<dbReference type="AlphaFoldDB" id="A0A8S2QD49"/>
<dbReference type="InterPro" id="IPR019734">
    <property type="entry name" value="TPR_rpt"/>
</dbReference>
<evidence type="ECO:0000313" key="1">
    <source>
        <dbReference type="EMBL" id="CAF1288124.1"/>
    </source>
</evidence>
<dbReference type="EMBL" id="CAJNOK010018775">
    <property type="protein sequence ID" value="CAF1288124.1"/>
    <property type="molecule type" value="Genomic_DNA"/>
</dbReference>
<dbReference type="Pfam" id="PF13181">
    <property type="entry name" value="TPR_8"/>
    <property type="match status" value="1"/>
</dbReference>
<sequence length="624" mass="74490">MREKDGIISGLGRQDRTTDDNWTNKWWPRFLEILCQLPYPDNSHLKLVSELKNYYAGKEAELRVLEEFECNYTPERAVYWYTRNSIIFRLLNKALRQQNIELIFLFGFYVRDLYRQLKTEHERQYKCTELDQPIVHVYRSQIMSLTEVEELNLDYYSILLINSFLSTSLNRDLSLFFHQPASSIPQGFTSVLFEIELDTRKSSRTFANISHLSEFHEESEVLCMMGMHFRWKESSYNVDEENYTIKLELFDDTSLKEIKEYHQDTNLRRNLHECSRMLIDDLREIPLMEINIIFNELCKLFPLENDWLEAHRYRCLGIHWREDPSHRAESESIYYEKAIDIWENYKSDSELNVNIDIGDIHLEIANCQMEDFSSEVKHLDLAIASYILSLDKPMVDKERAEIYGKLSKIYLLKRPYSDMENEACDNRLVSDETKEMLKYKNLELQETLKFCKHTDKKVLELYGNLAHIQKFIGYFDEALVNFEKVNQCCMDLKNETDRHIRLWANYKSVMEIYRDFKQNYSTALYYQLLVIENVTKLYSITPGDRNLDYWSLKEIQSNKSTIAQTYFDLADIYIKTGEFELARENLLLSKKLYKENDSRIVFTNDTQLMAIEDKMLMIEPFHKG</sequence>
<evidence type="ECO:0000313" key="3">
    <source>
        <dbReference type="Proteomes" id="UP000682733"/>
    </source>
</evidence>
<protein>
    <recommendedName>
        <fullName evidence="4">Tetratricopeptide repeat protein</fullName>
    </recommendedName>
</protein>
<dbReference type="Gene3D" id="1.25.40.10">
    <property type="entry name" value="Tetratricopeptide repeat domain"/>
    <property type="match status" value="1"/>
</dbReference>
<dbReference type="SUPFAM" id="SSF56399">
    <property type="entry name" value="ADP-ribosylation"/>
    <property type="match status" value="1"/>
</dbReference>
<evidence type="ECO:0000313" key="2">
    <source>
        <dbReference type="EMBL" id="CAF4093081.1"/>
    </source>
</evidence>
<dbReference type="Proteomes" id="UP000677228">
    <property type="component" value="Unassembled WGS sequence"/>
</dbReference>
<dbReference type="EMBL" id="CAJOBA010040343">
    <property type="protein sequence ID" value="CAF4093081.1"/>
    <property type="molecule type" value="Genomic_DNA"/>
</dbReference>
<evidence type="ECO:0008006" key="4">
    <source>
        <dbReference type="Google" id="ProtNLM"/>
    </source>
</evidence>
<organism evidence="2 3">
    <name type="scientific">Didymodactylos carnosus</name>
    <dbReference type="NCBI Taxonomy" id="1234261"/>
    <lineage>
        <taxon>Eukaryota</taxon>
        <taxon>Metazoa</taxon>
        <taxon>Spiralia</taxon>
        <taxon>Gnathifera</taxon>
        <taxon>Rotifera</taxon>
        <taxon>Eurotatoria</taxon>
        <taxon>Bdelloidea</taxon>
        <taxon>Philodinida</taxon>
        <taxon>Philodinidae</taxon>
        <taxon>Didymodactylos</taxon>
    </lineage>
</organism>
<proteinExistence type="predicted"/>
<dbReference type="SUPFAM" id="SSF48452">
    <property type="entry name" value="TPR-like"/>
    <property type="match status" value="1"/>
</dbReference>
<accession>A0A8S2QD49</accession>
<dbReference type="InterPro" id="IPR011990">
    <property type="entry name" value="TPR-like_helical_dom_sf"/>
</dbReference>
<name>A0A8S2QD49_9BILA</name>
<dbReference type="Gene3D" id="3.90.176.10">
    <property type="entry name" value="Toxin ADP-ribosyltransferase, Chain A, domain 1"/>
    <property type="match status" value="1"/>
</dbReference>
<gene>
    <name evidence="1" type="ORF">OVA965_LOCUS27961</name>
    <name evidence="2" type="ORF">TMI583_LOCUS28709</name>
</gene>